<organism evidence="7 8">
    <name type="scientific">Catonella morbi ATCC 51271</name>
    <dbReference type="NCBI Taxonomy" id="592026"/>
    <lineage>
        <taxon>Bacteria</taxon>
        <taxon>Bacillati</taxon>
        <taxon>Bacillota</taxon>
        <taxon>Clostridia</taxon>
        <taxon>Lachnospirales</taxon>
        <taxon>Lachnospiraceae</taxon>
        <taxon>Catonella</taxon>
    </lineage>
</organism>
<dbReference type="InterPro" id="IPR007371">
    <property type="entry name" value="TPK_catalytic"/>
</dbReference>
<dbReference type="InterPro" id="IPR006282">
    <property type="entry name" value="Thi_PPkinase"/>
</dbReference>
<dbReference type="eggNOG" id="COG1564">
    <property type="taxonomic scope" value="Bacteria"/>
</dbReference>
<comment type="caution">
    <text evidence="7">The sequence shown here is derived from an EMBL/GenBank/DDBJ whole genome shotgun (WGS) entry which is preliminary data.</text>
</comment>
<keyword evidence="4" id="KW-0067">ATP-binding</keyword>
<evidence type="ECO:0000256" key="5">
    <source>
        <dbReference type="NCBIfam" id="TIGR01378"/>
    </source>
</evidence>
<dbReference type="PANTHER" id="PTHR41299:SF1">
    <property type="entry name" value="THIAMINE PYROPHOSPHOKINASE"/>
    <property type="match status" value="1"/>
</dbReference>
<dbReference type="GO" id="GO:0004788">
    <property type="term" value="F:thiamine diphosphokinase activity"/>
    <property type="evidence" value="ECO:0007669"/>
    <property type="project" value="UniProtKB-UniRule"/>
</dbReference>
<dbReference type="SUPFAM" id="SSF63862">
    <property type="entry name" value="Thiamin pyrophosphokinase, substrate-binding domain"/>
    <property type="match status" value="1"/>
</dbReference>
<dbReference type="SUPFAM" id="SSF63999">
    <property type="entry name" value="Thiamin pyrophosphokinase, catalytic domain"/>
    <property type="match status" value="1"/>
</dbReference>
<evidence type="ECO:0000256" key="3">
    <source>
        <dbReference type="ARBA" id="ARBA00022777"/>
    </source>
</evidence>
<feature type="domain" description="Thiamin pyrophosphokinase thiamin-binding" evidence="6">
    <location>
        <begin position="145"/>
        <end position="214"/>
    </location>
</feature>
<proteinExistence type="predicted"/>
<name>V2Z6Y3_9FIRM</name>
<dbReference type="NCBIfam" id="TIGR01378">
    <property type="entry name" value="thi_PPkinase"/>
    <property type="match status" value="1"/>
</dbReference>
<sequence>MKKVLIITGGRTDTDFVAEAYKEYSPDVVIVADRGVMAAKELDIIPDYIVGDFDSGDTTVVEYFKSQFEVYGKPMVRTFNPEKDETDTELAISLALTLNPKEIVLLGATGTRLDHTMANIELLYRITESGVRARIIDEYNVISIHDKEITLKRDKAFGEYFSLIPFTDNVKGLNIRGAKYEVENYILSSGSSLGVSNEFMKNTVKISFDSGILILFQTSDERLDLRGKCN</sequence>
<keyword evidence="2" id="KW-0547">Nucleotide-binding</keyword>
<dbReference type="InterPro" id="IPR007373">
    <property type="entry name" value="Thiamin_PyroPKinase_B1-bd"/>
</dbReference>
<evidence type="ECO:0000313" key="7">
    <source>
        <dbReference type="EMBL" id="ESL02675.1"/>
    </source>
</evidence>
<dbReference type="PANTHER" id="PTHR41299">
    <property type="entry name" value="THIAMINE PYROPHOSPHOKINASE"/>
    <property type="match status" value="1"/>
</dbReference>
<accession>V2Z6Y3</accession>
<dbReference type="CDD" id="cd07995">
    <property type="entry name" value="TPK"/>
    <property type="match status" value="1"/>
</dbReference>
<dbReference type="EMBL" id="ACIL03000013">
    <property type="protein sequence ID" value="ESL02675.1"/>
    <property type="molecule type" value="Genomic_DNA"/>
</dbReference>
<dbReference type="GO" id="GO:0016301">
    <property type="term" value="F:kinase activity"/>
    <property type="evidence" value="ECO:0007669"/>
    <property type="project" value="UniProtKB-KW"/>
</dbReference>
<evidence type="ECO:0000256" key="2">
    <source>
        <dbReference type="ARBA" id="ARBA00022741"/>
    </source>
</evidence>
<keyword evidence="3 7" id="KW-0418">Kinase</keyword>
<evidence type="ECO:0000256" key="1">
    <source>
        <dbReference type="ARBA" id="ARBA00022679"/>
    </source>
</evidence>
<dbReference type="STRING" id="592026.GCWU0000282_001545"/>
<dbReference type="GO" id="GO:0030975">
    <property type="term" value="F:thiamine binding"/>
    <property type="evidence" value="ECO:0007669"/>
    <property type="project" value="InterPro"/>
</dbReference>
<dbReference type="AlphaFoldDB" id="V2Z6Y3"/>
<keyword evidence="8" id="KW-1185">Reference proteome</keyword>
<dbReference type="HOGENOM" id="CLU_044237_1_1_9"/>
<dbReference type="InterPro" id="IPR036759">
    <property type="entry name" value="TPK_catalytic_sf"/>
</dbReference>
<protein>
    <recommendedName>
        <fullName evidence="5">Thiamine diphosphokinase</fullName>
        <ecNumber evidence="5">2.7.6.2</ecNumber>
    </recommendedName>
</protein>
<dbReference type="InterPro" id="IPR053149">
    <property type="entry name" value="TPK"/>
</dbReference>
<dbReference type="OrthoDB" id="9804377at2"/>
<dbReference type="Proteomes" id="UP000018227">
    <property type="component" value="Unassembled WGS sequence"/>
</dbReference>
<evidence type="ECO:0000313" key="8">
    <source>
        <dbReference type="Proteomes" id="UP000018227"/>
    </source>
</evidence>
<gene>
    <name evidence="7" type="ORF">GCWU0000282_001545</name>
</gene>
<dbReference type="InterPro" id="IPR036371">
    <property type="entry name" value="TPK_B1-bd_sf"/>
</dbReference>
<keyword evidence="1" id="KW-0808">Transferase</keyword>
<reference evidence="7 8" key="1">
    <citation type="submission" date="2013-06" db="EMBL/GenBank/DDBJ databases">
        <authorList>
            <person name="Weinstock G."/>
            <person name="Sodergren E."/>
            <person name="Clifton S."/>
            <person name="Fulton L."/>
            <person name="Fulton B."/>
            <person name="Courtney L."/>
            <person name="Fronick C."/>
            <person name="Harrison M."/>
            <person name="Strong C."/>
            <person name="Farmer C."/>
            <person name="Delahaunty K."/>
            <person name="Markovic C."/>
            <person name="Hall O."/>
            <person name="Minx P."/>
            <person name="Tomlinson C."/>
            <person name="Mitreva M."/>
            <person name="Nelson J."/>
            <person name="Hou S."/>
            <person name="Wollam A."/>
            <person name="Pepin K.H."/>
            <person name="Johnson M."/>
            <person name="Bhonagiri V."/>
            <person name="Nash W.E."/>
            <person name="Warren W."/>
            <person name="Chinwalla A."/>
            <person name="Mardis E.R."/>
            <person name="Wilson R.K."/>
        </authorList>
    </citation>
    <scope>NUCLEOTIDE SEQUENCE [LARGE SCALE GENOMIC DNA]</scope>
    <source>
        <strain evidence="7 8">ATCC 51271</strain>
    </source>
</reference>
<dbReference type="Pfam" id="PF04265">
    <property type="entry name" value="TPK_B1_binding"/>
    <property type="match status" value="1"/>
</dbReference>
<dbReference type="SMART" id="SM00983">
    <property type="entry name" value="TPK_B1_binding"/>
    <property type="match status" value="1"/>
</dbReference>
<dbReference type="GO" id="GO:0006772">
    <property type="term" value="P:thiamine metabolic process"/>
    <property type="evidence" value="ECO:0007669"/>
    <property type="project" value="UniProtKB-UniRule"/>
</dbReference>
<dbReference type="GO" id="GO:0009229">
    <property type="term" value="P:thiamine diphosphate biosynthetic process"/>
    <property type="evidence" value="ECO:0007669"/>
    <property type="project" value="InterPro"/>
</dbReference>
<dbReference type="Gene3D" id="3.40.50.10240">
    <property type="entry name" value="Thiamin pyrophosphokinase, catalytic domain"/>
    <property type="match status" value="1"/>
</dbReference>
<dbReference type="Pfam" id="PF04263">
    <property type="entry name" value="TPK_catalytic"/>
    <property type="match status" value="1"/>
</dbReference>
<dbReference type="RefSeq" id="WP_023354417.1">
    <property type="nucleotide sequence ID" value="NZ_KI535368.1"/>
</dbReference>
<evidence type="ECO:0000259" key="6">
    <source>
        <dbReference type="SMART" id="SM00983"/>
    </source>
</evidence>
<dbReference type="GO" id="GO:0005524">
    <property type="term" value="F:ATP binding"/>
    <property type="evidence" value="ECO:0007669"/>
    <property type="project" value="UniProtKB-KW"/>
</dbReference>
<evidence type="ECO:0000256" key="4">
    <source>
        <dbReference type="ARBA" id="ARBA00022840"/>
    </source>
</evidence>
<dbReference type="EC" id="2.7.6.2" evidence="5"/>